<evidence type="ECO:0000259" key="1">
    <source>
        <dbReference type="PROSITE" id="PS51340"/>
    </source>
</evidence>
<dbReference type="STRING" id="1938817.SAMN06296008_103173"/>
<proteinExistence type="predicted"/>
<organism evidence="2 3">
    <name type="scientific">Polynucleobacter kasalickyi</name>
    <dbReference type="NCBI Taxonomy" id="1938817"/>
    <lineage>
        <taxon>Bacteria</taxon>
        <taxon>Pseudomonadati</taxon>
        <taxon>Pseudomonadota</taxon>
        <taxon>Betaproteobacteria</taxon>
        <taxon>Burkholderiales</taxon>
        <taxon>Burkholderiaceae</taxon>
        <taxon>Polynucleobacter</taxon>
    </lineage>
</organism>
<dbReference type="AlphaFoldDB" id="A0A1W1YMZ4"/>
<dbReference type="PANTHER" id="PTHR30212:SF2">
    <property type="entry name" value="PROTEIN YIIM"/>
    <property type="match status" value="1"/>
</dbReference>
<dbReference type="InterPro" id="IPR005302">
    <property type="entry name" value="MoCF_Sase_C"/>
</dbReference>
<dbReference type="OrthoDB" id="9786134at2"/>
<dbReference type="GO" id="GO:0030151">
    <property type="term" value="F:molybdenum ion binding"/>
    <property type="evidence" value="ECO:0007669"/>
    <property type="project" value="InterPro"/>
</dbReference>
<gene>
    <name evidence="2" type="ORF">SAMN06296008_103173</name>
</gene>
<dbReference type="GO" id="GO:0030170">
    <property type="term" value="F:pyridoxal phosphate binding"/>
    <property type="evidence" value="ECO:0007669"/>
    <property type="project" value="InterPro"/>
</dbReference>
<dbReference type="Proteomes" id="UP000192708">
    <property type="component" value="Unassembled WGS sequence"/>
</dbReference>
<dbReference type="RefSeq" id="WP_084282890.1">
    <property type="nucleotide sequence ID" value="NZ_FWXJ01000003.1"/>
</dbReference>
<dbReference type="InterPro" id="IPR011037">
    <property type="entry name" value="Pyrv_Knase-like_insert_dom_sf"/>
</dbReference>
<name>A0A1W1YMZ4_9BURK</name>
<reference evidence="2 3" key="1">
    <citation type="submission" date="2017-04" db="EMBL/GenBank/DDBJ databases">
        <authorList>
            <person name="Afonso C.L."/>
            <person name="Miller P.J."/>
            <person name="Scott M.A."/>
            <person name="Spackman E."/>
            <person name="Goraichik I."/>
            <person name="Dimitrov K.M."/>
            <person name="Suarez D.L."/>
            <person name="Swayne D.E."/>
        </authorList>
    </citation>
    <scope>NUCLEOTIDE SEQUENCE [LARGE SCALE GENOMIC DNA]</scope>
    <source>
        <strain evidence="2 3">VK13</strain>
    </source>
</reference>
<dbReference type="InterPro" id="IPR052353">
    <property type="entry name" value="Benzoxazolinone_Detox_Enz"/>
</dbReference>
<dbReference type="Pfam" id="PF03473">
    <property type="entry name" value="MOSC"/>
    <property type="match status" value="1"/>
</dbReference>
<keyword evidence="3" id="KW-1185">Reference proteome</keyword>
<protein>
    <submittedName>
        <fullName evidence="2">MOSC domain-containing protein YiiM</fullName>
    </submittedName>
</protein>
<dbReference type="SUPFAM" id="SSF50800">
    <property type="entry name" value="PK beta-barrel domain-like"/>
    <property type="match status" value="1"/>
</dbReference>
<evidence type="ECO:0000313" key="2">
    <source>
        <dbReference type="EMBL" id="SMC37171.1"/>
    </source>
</evidence>
<dbReference type="PANTHER" id="PTHR30212">
    <property type="entry name" value="PROTEIN YIIM"/>
    <property type="match status" value="1"/>
</dbReference>
<dbReference type="EMBL" id="FWXJ01000003">
    <property type="protein sequence ID" value="SMC37171.1"/>
    <property type="molecule type" value="Genomic_DNA"/>
</dbReference>
<dbReference type="PROSITE" id="PS51340">
    <property type="entry name" value="MOSC"/>
    <property type="match status" value="1"/>
</dbReference>
<dbReference type="Gene3D" id="2.40.33.20">
    <property type="entry name" value="PK beta-barrel domain-like"/>
    <property type="match status" value="1"/>
</dbReference>
<dbReference type="GO" id="GO:0003824">
    <property type="term" value="F:catalytic activity"/>
    <property type="evidence" value="ECO:0007669"/>
    <property type="project" value="InterPro"/>
</dbReference>
<accession>A0A1W1YMZ4</accession>
<sequence length="199" mass="21962">MQLIAISAGKIKNLLSGEGESDKVILSAIGKSPISTFESPSPVRVRYLGIESDEQADLRVHGGEDKAIYAYPQENYEFWSVQRKQISTSLPSLTFGAMGENLTTFGFSEEDVFVGDQWSVGEVLLEVAEFREPCFKFNINMGWSGAAKAMITSGRSGWYLRVLKPGLIAAGNQITVIPGVRKLTIKQQAERYYSNPKKS</sequence>
<evidence type="ECO:0000313" key="3">
    <source>
        <dbReference type="Proteomes" id="UP000192708"/>
    </source>
</evidence>
<feature type="domain" description="MOSC" evidence="1">
    <location>
        <begin position="35"/>
        <end position="177"/>
    </location>
</feature>